<protein>
    <submittedName>
        <fullName evidence="1">Uncharacterized protein</fullName>
    </submittedName>
</protein>
<evidence type="ECO:0000313" key="1">
    <source>
        <dbReference type="EMBL" id="MPM12145.1"/>
    </source>
</evidence>
<organism evidence="1">
    <name type="scientific">bioreactor metagenome</name>
    <dbReference type="NCBI Taxonomy" id="1076179"/>
    <lineage>
        <taxon>unclassified sequences</taxon>
        <taxon>metagenomes</taxon>
        <taxon>ecological metagenomes</taxon>
    </lineage>
</organism>
<gene>
    <name evidence="1" type="ORF">SDC9_58497</name>
</gene>
<dbReference type="EMBL" id="VSSQ01001927">
    <property type="protein sequence ID" value="MPM12145.1"/>
    <property type="molecule type" value="Genomic_DNA"/>
</dbReference>
<name>A0A644X7K4_9ZZZZ</name>
<accession>A0A644X7K4</accession>
<comment type="caution">
    <text evidence="1">The sequence shown here is derived from an EMBL/GenBank/DDBJ whole genome shotgun (WGS) entry which is preliminary data.</text>
</comment>
<dbReference type="AlphaFoldDB" id="A0A644X7K4"/>
<proteinExistence type="predicted"/>
<sequence length="78" mass="8346">MNRRITPIIVPTFNDNPFLYTAQPNITASKMNISEDEAAAGTAANVLATMFVNAATTSNSVSHANIENNIIPFLPILA</sequence>
<reference evidence="1" key="1">
    <citation type="submission" date="2019-08" db="EMBL/GenBank/DDBJ databases">
        <authorList>
            <person name="Kucharzyk K."/>
            <person name="Murdoch R.W."/>
            <person name="Higgins S."/>
            <person name="Loffler F."/>
        </authorList>
    </citation>
    <scope>NUCLEOTIDE SEQUENCE</scope>
</reference>